<evidence type="ECO:0000256" key="6">
    <source>
        <dbReference type="ARBA" id="ARBA00023170"/>
    </source>
</evidence>
<feature type="transmembrane region" description="Helical" evidence="8">
    <location>
        <begin position="277"/>
        <end position="298"/>
    </location>
</feature>
<organism evidence="10">
    <name type="scientific">Capitella teleta</name>
    <name type="common">Polychaete worm</name>
    <dbReference type="NCBI Taxonomy" id="283909"/>
    <lineage>
        <taxon>Eukaryota</taxon>
        <taxon>Metazoa</taxon>
        <taxon>Spiralia</taxon>
        <taxon>Lophotrochozoa</taxon>
        <taxon>Annelida</taxon>
        <taxon>Polychaeta</taxon>
        <taxon>Sedentaria</taxon>
        <taxon>Scolecida</taxon>
        <taxon>Capitellidae</taxon>
        <taxon>Capitella</taxon>
    </lineage>
</organism>
<evidence type="ECO:0000256" key="5">
    <source>
        <dbReference type="ARBA" id="ARBA00023136"/>
    </source>
</evidence>
<evidence type="ECO:0000256" key="2">
    <source>
        <dbReference type="ARBA" id="ARBA00022692"/>
    </source>
</evidence>
<reference evidence="10 12" key="2">
    <citation type="journal article" date="2013" name="Nature">
        <title>Insights into bilaterian evolution from three spiralian genomes.</title>
        <authorList>
            <person name="Simakov O."/>
            <person name="Marletaz F."/>
            <person name="Cho S.J."/>
            <person name="Edsinger-Gonzales E."/>
            <person name="Havlak P."/>
            <person name="Hellsten U."/>
            <person name="Kuo D.H."/>
            <person name="Larsson T."/>
            <person name="Lv J."/>
            <person name="Arendt D."/>
            <person name="Savage R."/>
            <person name="Osoegawa K."/>
            <person name="de Jong P."/>
            <person name="Grimwood J."/>
            <person name="Chapman J.A."/>
            <person name="Shapiro H."/>
            <person name="Aerts A."/>
            <person name="Otillar R.P."/>
            <person name="Terry A.Y."/>
            <person name="Boore J.L."/>
            <person name="Grigoriev I.V."/>
            <person name="Lindberg D.R."/>
            <person name="Seaver E.C."/>
            <person name="Weisblat D.A."/>
            <person name="Putnam N.H."/>
            <person name="Rokhsar D.S."/>
        </authorList>
    </citation>
    <scope>NUCLEOTIDE SEQUENCE</scope>
    <source>
        <strain evidence="10 12">I ESC-2004</strain>
    </source>
</reference>
<reference evidence="11" key="3">
    <citation type="submission" date="2015-06" db="UniProtKB">
        <authorList>
            <consortium name="EnsemblMetazoa"/>
        </authorList>
    </citation>
    <scope>IDENTIFICATION</scope>
</reference>
<feature type="transmembrane region" description="Helical" evidence="8">
    <location>
        <begin position="143"/>
        <end position="164"/>
    </location>
</feature>
<dbReference type="OrthoDB" id="9983318at2759"/>
<keyword evidence="5 8" id="KW-0472">Membrane</keyword>
<dbReference type="SUPFAM" id="SSF81321">
    <property type="entry name" value="Family A G protein-coupled receptor-like"/>
    <property type="match status" value="1"/>
</dbReference>
<evidence type="ECO:0000259" key="9">
    <source>
        <dbReference type="PROSITE" id="PS50262"/>
    </source>
</evidence>
<evidence type="ECO:0000313" key="11">
    <source>
        <dbReference type="EnsemblMetazoa" id="CapteP195810"/>
    </source>
</evidence>
<reference evidence="12" key="1">
    <citation type="submission" date="2012-12" db="EMBL/GenBank/DDBJ databases">
        <authorList>
            <person name="Hellsten U."/>
            <person name="Grimwood J."/>
            <person name="Chapman J.A."/>
            <person name="Shapiro H."/>
            <person name="Aerts A."/>
            <person name="Otillar R.P."/>
            <person name="Terry A.Y."/>
            <person name="Boore J.L."/>
            <person name="Simakov O."/>
            <person name="Marletaz F."/>
            <person name="Cho S.-J."/>
            <person name="Edsinger-Gonzales E."/>
            <person name="Havlak P."/>
            <person name="Kuo D.-H."/>
            <person name="Larsson T."/>
            <person name="Lv J."/>
            <person name="Arendt D."/>
            <person name="Savage R."/>
            <person name="Osoegawa K."/>
            <person name="de Jong P."/>
            <person name="Lindberg D.R."/>
            <person name="Seaver E.C."/>
            <person name="Weisblat D.A."/>
            <person name="Putnam N.H."/>
            <person name="Grigoriev I.V."/>
            <person name="Rokhsar D.S."/>
        </authorList>
    </citation>
    <scope>NUCLEOTIDE SEQUENCE</scope>
    <source>
        <strain evidence="12">I ESC-2004</strain>
    </source>
</reference>
<protein>
    <recommendedName>
        <fullName evidence="9">G-protein coupled receptors family 1 profile domain-containing protein</fullName>
    </recommendedName>
</protein>
<feature type="transmembrane region" description="Helical" evidence="8">
    <location>
        <begin position="360"/>
        <end position="385"/>
    </location>
</feature>
<evidence type="ECO:0000313" key="10">
    <source>
        <dbReference type="EMBL" id="ELU01780.1"/>
    </source>
</evidence>
<dbReference type="EMBL" id="KB304688">
    <property type="protein sequence ID" value="ELU01780.1"/>
    <property type="molecule type" value="Genomic_DNA"/>
</dbReference>
<evidence type="ECO:0000256" key="7">
    <source>
        <dbReference type="ARBA" id="ARBA00023224"/>
    </source>
</evidence>
<evidence type="ECO:0000256" key="3">
    <source>
        <dbReference type="ARBA" id="ARBA00022989"/>
    </source>
</evidence>
<dbReference type="EMBL" id="AMQN01009132">
    <property type="status" value="NOT_ANNOTATED_CDS"/>
    <property type="molecule type" value="Genomic_DNA"/>
</dbReference>
<sequence>MSTQILVQLQPSSQSKEISDQTSHLLMIVADFEQSSRMTNTFHNMMTGFLSDVTQLRERAANSRATAVLNQLKAAPHNTVIASFQRPKEPDVAAQSVMQLFVPASVARIIDQYGLGFNAVVGIVANIAVMVVFGGSRLKIHSIYIYMIALAFADLMLTAISLLGRLWISSITPFPAIDSIPVLCELWFYGYYFFEGSSDWVLACMALERCLAIMMPLKARRIISRKLTLISLTVIHISLALLFINIFKYFGINSNGLCTALEGPTADLFRQFINPTILVYIPFVVIAVCNVCISVILIKAKIQRSKDLDIPVDKDNLSSAVRMLFGVSCAFIILKAPRQVYAASALPRTFAYYFKEEKQAWYRLAWAVSVWMGSFNHCINFFVYVSSSEVFRDETKVMLLRLFGSRKKPAAYATKADQPTDAKATDSFSLTCV</sequence>
<keyword evidence="3 8" id="KW-1133">Transmembrane helix</keyword>
<feature type="transmembrane region" description="Helical" evidence="8">
    <location>
        <begin position="115"/>
        <end position="137"/>
    </location>
</feature>
<dbReference type="Gene3D" id="1.20.1070.10">
    <property type="entry name" value="Rhodopsin 7-helix transmembrane proteins"/>
    <property type="match status" value="1"/>
</dbReference>
<dbReference type="GO" id="GO:0004930">
    <property type="term" value="F:G protein-coupled receptor activity"/>
    <property type="evidence" value="ECO:0007669"/>
    <property type="project" value="UniProtKB-KW"/>
</dbReference>
<dbReference type="EnsemblMetazoa" id="CapteT195810">
    <property type="protein sequence ID" value="CapteP195810"/>
    <property type="gene ID" value="CapteG195810"/>
</dbReference>
<comment type="subcellular location">
    <subcellularLocation>
        <location evidence="1">Membrane</location>
        <topology evidence="1">Multi-pass membrane protein</topology>
    </subcellularLocation>
</comment>
<name>R7U5Y6_CAPTE</name>
<evidence type="ECO:0000313" key="12">
    <source>
        <dbReference type="Proteomes" id="UP000014760"/>
    </source>
</evidence>
<dbReference type="InterPro" id="IPR000276">
    <property type="entry name" value="GPCR_Rhodpsn"/>
</dbReference>
<dbReference type="OMA" id="PEFNTYG"/>
<feature type="transmembrane region" description="Helical" evidence="8">
    <location>
        <begin position="319"/>
        <end position="340"/>
    </location>
</feature>
<dbReference type="PROSITE" id="PS50262">
    <property type="entry name" value="G_PROTEIN_RECEP_F1_2"/>
    <property type="match status" value="1"/>
</dbReference>
<keyword evidence="4" id="KW-0297">G-protein coupled receptor</keyword>
<keyword evidence="12" id="KW-1185">Reference proteome</keyword>
<evidence type="ECO:0000256" key="8">
    <source>
        <dbReference type="SAM" id="Phobius"/>
    </source>
</evidence>
<dbReference type="STRING" id="283909.R7U5Y6"/>
<feature type="transmembrane region" description="Helical" evidence="8">
    <location>
        <begin position="229"/>
        <end position="247"/>
    </location>
</feature>
<feature type="domain" description="G-protein coupled receptors family 1 profile" evidence="9">
    <location>
        <begin position="125"/>
        <end position="384"/>
    </location>
</feature>
<gene>
    <name evidence="10" type="ORF">CAPTEDRAFT_195810</name>
</gene>
<dbReference type="Proteomes" id="UP000014760">
    <property type="component" value="Unassembled WGS sequence"/>
</dbReference>
<dbReference type="PANTHER" id="PTHR24243:SF230">
    <property type="entry name" value="G-PROTEIN COUPLED RECEPTORS FAMILY 1 PROFILE DOMAIN-CONTAINING PROTEIN"/>
    <property type="match status" value="1"/>
</dbReference>
<dbReference type="GO" id="GO:0005886">
    <property type="term" value="C:plasma membrane"/>
    <property type="evidence" value="ECO:0007669"/>
    <property type="project" value="TreeGrafter"/>
</dbReference>
<evidence type="ECO:0000256" key="4">
    <source>
        <dbReference type="ARBA" id="ARBA00023040"/>
    </source>
</evidence>
<dbReference type="Pfam" id="PF00001">
    <property type="entry name" value="7tm_1"/>
    <property type="match status" value="1"/>
</dbReference>
<keyword evidence="6" id="KW-0675">Receptor</keyword>
<dbReference type="CDD" id="cd00637">
    <property type="entry name" value="7tm_classA_rhodopsin-like"/>
    <property type="match status" value="1"/>
</dbReference>
<proteinExistence type="predicted"/>
<dbReference type="PRINTS" id="PR00237">
    <property type="entry name" value="GPCRRHODOPSN"/>
</dbReference>
<keyword evidence="2 8" id="KW-0812">Transmembrane</keyword>
<accession>R7U5Y6</accession>
<dbReference type="AlphaFoldDB" id="R7U5Y6"/>
<dbReference type="PANTHER" id="PTHR24243">
    <property type="entry name" value="G-PROTEIN COUPLED RECEPTOR"/>
    <property type="match status" value="1"/>
</dbReference>
<dbReference type="HOGENOM" id="CLU_633474_0_0_1"/>
<dbReference type="InterPro" id="IPR017452">
    <property type="entry name" value="GPCR_Rhodpsn_7TM"/>
</dbReference>
<evidence type="ECO:0000256" key="1">
    <source>
        <dbReference type="ARBA" id="ARBA00004141"/>
    </source>
</evidence>
<keyword evidence="7" id="KW-0807">Transducer</keyword>